<comment type="caution">
    <text evidence="2">The sequence shown here is derived from an EMBL/GenBank/DDBJ whole genome shotgun (WGS) entry which is preliminary data.</text>
</comment>
<dbReference type="AlphaFoldDB" id="A0AAV2IM85"/>
<dbReference type="Proteomes" id="UP001497497">
    <property type="component" value="Unassembled WGS sequence"/>
</dbReference>
<dbReference type="EMBL" id="CAXITT010000759">
    <property type="protein sequence ID" value="CAL1546004.1"/>
    <property type="molecule type" value="Genomic_DNA"/>
</dbReference>
<organism evidence="2 3">
    <name type="scientific">Lymnaea stagnalis</name>
    <name type="common">Great pond snail</name>
    <name type="synonym">Helix stagnalis</name>
    <dbReference type="NCBI Taxonomy" id="6523"/>
    <lineage>
        <taxon>Eukaryota</taxon>
        <taxon>Metazoa</taxon>
        <taxon>Spiralia</taxon>
        <taxon>Lophotrochozoa</taxon>
        <taxon>Mollusca</taxon>
        <taxon>Gastropoda</taxon>
        <taxon>Heterobranchia</taxon>
        <taxon>Euthyneura</taxon>
        <taxon>Panpulmonata</taxon>
        <taxon>Hygrophila</taxon>
        <taxon>Lymnaeoidea</taxon>
        <taxon>Lymnaeidae</taxon>
        <taxon>Lymnaea</taxon>
    </lineage>
</organism>
<gene>
    <name evidence="2" type="ORF">GSLYS_00019381001</name>
</gene>
<feature type="compositionally biased region" description="Basic and acidic residues" evidence="1">
    <location>
        <begin position="91"/>
        <end position="119"/>
    </location>
</feature>
<feature type="non-terminal residue" evidence="2">
    <location>
        <position position="1"/>
    </location>
</feature>
<keyword evidence="3" id="KW-1185">Reference proteome</keyword>
<feature type="region of interest" description="Disordered" evidence="1">
    <location>
        <begin position="60"/>
        <end position="125"/>
    </location>
</feature>
<proteinExistence type="predicted"/>
<protein>
    <submittedName>
        <fullName evidence="2">Uncharacterized protein</fullName>
    </submittedName>
</protein>
<evidence type="ECO:0000313" key="3">
    <source>
        <dbReference type="Proteomes" id="UP001497497"/>
    </source>
</evidence>
<evidence type="ECO:0000256" key="1">
    <source>
        <dbReference type="SAM" id="MobiDB-lite"/>
    </source>
</evidence>
<name>A0AAV2IM85_LYMST</name>
<reference evidence="2 3" key="1">
    <citation type="submission" date="2024-04" db="EMBL/GenBank/DDBJ databases">
        <authorList>
            <consortium name="Genoscope - CEA"/>
            <person name="William W."/>
        </authorList>
    </citation>
    <scope>NUCLEOTIDE SEQUENCE [LARGE SCALE GENOMIC DNA]</scope>
</reference>
<accession>A0AAV2IM85</accession>
<evidence type="ECO:0000313" key="2">
    <source>
        <dbReference type="EMBL" id="CAL1546004.1"/>
    </source>
</evidence>
<sequence>AVNFPTAYIAQNQNQNDTSNYSDYGNCYTPTLDATIRHTENVRLTENVRHTENFRHTENVRHTENLGTNSGDTRGEYNELTNQSTAKGGHRVNEDTHSTHPNSHRHDVEQLHARREQNRVSECLW</sequence>